<organism evidence="7 8">
    <name type="scientific">Arthrobacter deserti</name>
    <dbReference type="NCBI Taxonomy" id="1742687"/>
    <lineage>
        <taxon>Bacteria</taxon>
        <taxon>Bacillati</taxon>
        <taxon>Actinomycetota</taxon>
        <taxon>Actinomycetes</taxon>
        <taxon>Micrococcales</taxon>
        <taxon>Micrococcaceae</taxon>
        <taxon>Arthrobacter</taxon>
    </lineage>
</organism>
<keyword evidence="4 6" id="KW-1133">Transmembrane helix</keyword>
<sequence>GAGFTFGIPNLVLVALPILAIVFVVLKWTTFGRHLYAIGGNALAAKTAGTQVRRNLIITYVICAVLASIAAYLLTARSGSGQPTFGGAFALQSITAAVIGGASLQGGRGGVGGTILGVIFIMLLGNGMNFMRLDTNMQSIALG</sequence>
<keyword evidence="3 6" id="KW-0812">Transmembrane</keyword>
<dbReference type="PANTHER" id="PTHR32196">
    <property type="entry name" value="ABC TRANSPORTER PERMEASE PROTEIN YPHD-RELATED-RELATED"/>
    <property type="match status" value="1"/>
</dbReference>
<comment type="subcellular location">
    <subcellularLocation>
        <location evidence="1">Cell membrane</location>
        <topology evidence="1">Multi-pass membrane protein</topology>
    </subcellularLocation>
</comment>
<feature type="transmembrane region" description="Helical" evidence="6">
    <location>
        <begin position="6"/>
        <end position="26"/>
    </location>
</feature>
<keyword evidence="5 6" id="KW-0472">Membrane</keyword>
<comment type="caution">
    <text evidence="7">The sequence shown here is derived from an EMBL/GenBank/DDBJ whole genome shotgun (WGS) entry which is preliminary data.</text>
</comment>
<evidence type="ECO:0000256" key="4">
    <source>
        <dbReference type="ARBA" id="ARBA00022989"/>
    </source>
</evidence>
<protein>
    <submittedName>
        <fullName evidence="7">ABC transporter permease</fullName>
    </submittedName>
</protein>
<dbReference type="InterPro" id="IPR001851">
    <property type="entry name" value="ABC_transp_permease"/>
</dbReference>
<keyword evidence="2" id="KW-1003">Cell membrane</keyword>
<feature type="transmembrane region" description="Helical" evidence="6">
    <location>
        <begin position="111"/>
        <end position="131"/>
    </location>
</feature>
<keyword evidence="8" id="KW-1185">Reference proteome</keyword>
<name>A0ABX1JQ39_9MICC</name>
<proteinExistence type="predicted"/>
<evidence type="ECO:0000256" key="3">
    <source>
        <dbReference type="ARBA" id="ARBA00022692"/>
    </source>
</evidence>
<feature type="transmembrane region" description="Helical" evidence="6">
    <location>
        <begin position="56"/>
        <end position="74"/>
    </location>
</feature>
<accession>A0ABX1JQ39</accession>
<evidence type="ECO:0000256" key="6">
    <source>
        <dbReference type="SAM" id="Phobius"/>
    </source>
</evidence>
<feature type="non-terminal residue" evidence="7">
    <location>
        <position position="143"/>
    </location>
</feature>
<feature type="non-terminal residue" evidence="7">
    <location>
        <position position="1"/>
    </location>
</feature>
<evidence type="ECO:0000313" key="7">
    <source>
        <dbReference type="EMBL" id="NKX51196.1"/>
    </source>
</evidence>
<feature type="transmembrane region" description="Helical" evidence="6">
    <location>
        <begin position="86"/>
        <end position="104"/>
    </location>
</feature>
<dbReference type="Pfam" id="PF02653">
    <property type="entry name" value="BPD_transp_2"/>
    <property type="match status" value="1"/>
</dbReference>
<gene>
    <name evidence="7" type="ORF">HER39_11600</name>
</gene>
<evidence type="ECO:0000313" key="8">
    <source>
        <dbReference type="Proteomes" id="UP000523795"/>
    </source>
</evidence>
<evidence type="ECO:0000256" key="2">
    <source>
        <dbReference type="ARBA" id="ARBA00022475"/>
    </source>
</evidence>
<dbReference type="EMBL" id="JAAZSR010000187">
    <property type="protein sequence ID" value="NKX51196.1"/>
    <property type="molecule type" value="Genomic_DNA"/>
</dbReference>
<dbReference type="PANTHER" id="PTHR32196:SF72">
    <property type="entry name" value="RIBOSE IMPORT PERMEASE PROTEIN RBSC"/>
    <property type="match status" value="1"/>
</dbReference>
<reference evidence="7 8" key="1">
    <citation type="submission" date="2020-04" db="EMBL/GenBank/DDBJ databases">
        <authorList>
            <person name="Liu S."/>
        </authorList>
    </citation>
    <scope>NUCLEOTIDE SEQUENCE [LARGE SCALE GENOMIC DNA]</scope>
    <source>
        <strain evidence="7 8">CGMCC 1.15091</strain>
    </source>
</reference>
<evidence type="ECO:0000256" key="1">
    <source>
        <dbReference type="ARBA" id="ARBA00004651"/>
    </source>
</evidence>
<evidence type="ECO:0000256" key="5">
    <source>
        <dbReference type="ARBA" id="ARBA00023136"/>
    </source>
</evidence>
<dbReference type="Proteomes" id="UP000523795">
    <property type="component" value="Unassembled WGS sequence"/>
</dbReference>